<feature type="domain" description="Glycosyl transferase family 1" evidence="1">
    <location>
        <begin position="187"/>
        <end position="350"/>
    </location>
</feature>
<proteinExistence type="predicted"/>
<evidence type="ECO:0000259" key="2">
    <source>
        <dbReference type="Pfam" id="PF13439"/>
    </source>
</evidence>
<sequence length="373" mass="42175">MKVLIFSLAYMPFIGGAELAAKEITDRISGIDFDMITVNLDGRQKSFEKIGNINIYRLGRGRLAKYFFPFAAFKFAAELHQKNQYGAVWAIMANQAGLAALRFKNKFPRVKYLLTLQEGDSLKRIWSRTWFMRSRYKKIYQSADGIQAISTFLARRAKKYGYRGKIEVVPNGVDLSNFRQNLSAENIENIRSKLGLVKEDKVVVTISRLVYKNGVDTLVKAIKDLPVKVLIIGRGAWEIKLKTLAQELGVKDRVLFLGYIGQKDLPQYLKLADVFVRTSRSEGLGSAFLEAMAVDVPVIGTKVGGIPDFLKEGETGLFSEVNNPSDLAAKIRILLADENLRQKLIKNGRELVLRDYDWRPIAEKMKLIISRLS</sequence>
<dbReference type="EMBL" id="MHIK01000064">
    <property type="protein sequence ID" value="OGY50290.1"/>
    <property type="molecule type" value="Genomic_DNA"/>
</dbReference>
<dbReference type="CDD" id="cd03801">
    <property type="entry name" value="GT4_PimA-like"/>
    <property type="match status" value="1"/>
</dbReference>
<comment type="caution">
    <text evidence="3">The sequence shown here is derived from an EMBL/GenBank/DDBJ whole genome shotgun (WGS) entry which is preliminary data.</text>
</comment>
<dbReference type="Pfam" id="PF00534">
    <property type="entry name" value="Glycos_transf_1"/>
    <property type="match status" value="1"/>
</dbReference>
<dbReference type="Pfam" id="PF13439">
    <property type="entry name" value="Glyco_transf_4"/>
    <property type="match status" value="1"/>
</dbReference>
<dbReference type="Proteomes" id="UP000178501">
    <property type="component" value="Unassembled WGS sequence"/>
</dbReference>
<gene>
    <name evidence="3" type="ORF">A3J65_04645</name>
</gene>
<reference evidence="3 4" key="1">
    <citation type="journal article" date="2016" name="Nat. Commun.">
        <title>Thousands of microbial genomes shed light on interconnected biogeochemical processes in an aquifer system.</title>
        <authorList>
            <person name="Anantharaman K."/>
            <person name="Brown C.T."/>
            <person name="Hug L.A."/>
            <person name="Sharon I."/>
            <person name="Castelle C.J."/>
            <person name="Probst A.J."/>
            <person name="Thomas B.C."/>
            <person name="Singh A."/>
            <person name="Wilkins M.J."/>
            <person name="Karaoz U."/>
            <person name="Brodie E.L."/>
            <person name="Williams K.H."/>
            <person name="Hubbard S.S."/>
            <person name="Banfield J.F."/>
        </authorList>
    </citation>
    <scope>NUCLEOTIDE SEQUENCE [LARGE SCALE GENOMIC DNA]</scope>
</reference>
<protein>
    <recommendedName>
        <fullName evidence="5">Glycosyl transferase family 1 domain-containing protein</fullName>
    </recommendedName>
</protein>
<dbReference type="InterPro" id="IPR001296">
    <property type="entry name" value="Glyco_trans_1"/>
</dbReference>
<organism evidence="3 4">
    <name type="scientific">Candidatus Buchananbacteria bacterium RIFCSPHIGHO2_02_FULL_45_11b</name>
    <dbReference type="NCBI Taxonomy" id="1797541"/>
    <lineage>
        <taxon>Bacteria</taxon>
        <taxon>Candidatus Buchananiibacteriota</taxon>
    </lineage>
</organism>
<evidence type="ECO:0008006" key="5">
    <source>
        <dbReference type="Google" id="ProtNLM"/>
    </source>
</evidence>
<evidence type="ECO:0000259" key="1">
    <source>
        <dbReference type="Pfam" id="PF00534"/>
    </source>
</evidence>
<dbReference type="InterPro" id="IPR028098">
    <property type="entry name" value="Glyco_trans_4-like_N"/>
</dbReference>
<evidence type="ECO:0000313" key="4">
    <source>
        <dbReference type="Proteomes" id="UP000178501"/>
    </source>
</evidence>
<accession>A0A1G1YEX3</accession>
<dbReference type="Gene3D" id="3.40.50.2000">
    <property type="entry name" value="Glycogen Phosphorylase B"/>
    <property type="match status" value="2"/>
</dbReference>
<dbReference type="PANTHER" id="PTHR45947:SF14">
    <property type="entry name" value="SLL1723 PROTEIN"/>
    <property type="match status" value="1"/>
</dbReference>
<dbReference type="InterPro" id="IPR050194">
    <property type="entry name" value="Glycosyltransferase_grp1"/>
</dbReference>
<dbReference type="GO" id="GO:0016757">
    <property type="term" value="F:glycosyltransferase activity"/>
    <property type="evidence" value="ECO:0007669"/>
    <property type="project" value="InterPro"/>
</dbReference>
<dbReference type="SUPFAM" id="SSF53756">
    <property type="entry name" value="UDP-Glycosyltransferase/glycogen phosphorylase"/>
    <property type="match status" value="1"/>
</dbReference>
<feature type="domain" description="Glycosyltransferase subfamily 4-like N-terminal" evidence="2">
    <location>
        <begin position="15"/>
        <end position="176"/>
    </location>
</feature>
<dbReference type="PANTHER" id="PTHR45947">
    <property type="entry name" value="SULFOQUINOVOSYL TRANSFERASE SQD2"/>
    <property type="match status" value="1"/>
</dbReference>
<dbReference type="AlphaFoldDB" id="A0A1G1YEX3"/>
<evidence type="ECO:0000313" key="3">
    <source>
        <dbReference type="EMBL" id="OGY50290.1"/>
    </source>
</evidence>
<name>A0A1G1YEX3_9BACT</name>